<dbReference type="Proteomes" id="UP001371456">
    <property type="component" value="Unassembled WGS sequence"/>
</dbReference>
<sequence>MSLSFSPLSPLLLPSSVPSLFHSPLSPLAAAAPYLIEFHQRRRREVHQVAAPAAVHQLKSNPFLSSSFGLFDSEFRHAHPESNS</sequence>
<proteinExistence type="predicted"/>
<dbReference type="AlphaFoldDB" id="A0AAN8UBN6"/>
<accession>A0AAN8UBN6</accession>
<reference evidence="1 2" key="1">
    <citation type="submission" date="2024-02" db="EMBL/GenBank/DDBJ databases">
        <title>de novo genome assembly of Solanum bulbocastanum strain 11H21.</title>
        <authorList>
            <person name="Hosaka A.J."/>
        </authorList>
    </citation>
    <scope>NUCLEOTIDE SEQUENCE [LARGE SCALE GENOMIC DNA]</scope>
    <source>
        <tissue evidence="1">Young leaves</tissue>
    </source>
</reference>
<evidence type="ECO:0000313" key="1">
    <source>
        <dbReference type="EMBL" id="KAK6803185.1"/>
    </source>
</evidence>
<evidence type="ECO:0000313" key="2">
    <source>
        <dbReference type="Proteomes" id="UP001371456"/>
    </source>
</evidence>
<protein>
    <submittedName>
        <fullName evidence="1">Uncharacterized protein</fullName>
    </submittedName>
</protein>
<name>A0AAN8UBN6_SOLBU</name>
<comment type="caution">
    <text evidence="1">The sequence shown here is derived from an EMBL/GenBank/DDBJ whole genome shotgun (WGS) entry which is preliminary data.</text>
</comment>
<gene>
    <name evidence="1" type="ORF">RDI58_000969</name>
</gene>
<dbReference type="EMBL" id="JBANQN010000001">
    <property type="protein sequence ID" value="KAK6803185.1"/>
    <property type="molecule type" value="Genomic_DNA"/>
</dbReference>
<organism evidence="1 2">
    <name type="scientific">Solanum bulbocastanum</name>
    <name type="common">Wild potato</name>
    <dbReference type="NCBI Taxonomy" id="147425"/>
    <lineage>
        <taxon>Eukaryota</taxon>
        <taxon>Viridiplantae</taxon>
        <taxon>Streptophyta</taxon>
        <taxon>Embryophyta</taxon>
        <taxon>Tracheophyta</taxon>
        <taxon>Spermatophyta</taxon>
        <taxon>Magnoliopsida</taxon>
        <taxon>eudicotyledons</taxon>
        <taxon>Gunneridae</taxon>
        <taxon>Pentapetalae</taxon>
        <taxon>asterids</taxon>
        <taxon>lamiids</taxon>
        <taxon>Solanales</taxon>
        <taxon>Solanaceae</taxon>
        <taxon>Solanoideae</taxon>
        <taxon>Solaneae</taxon>
        <taxon>Solanum</taxon>
    </lineage>
</organism>
<keyword evidence="2" id="KW-1185">Reference proteome</keyword>